<comment type="cofactor">
    <cofactor evidence="1">
        <name>FMN</name>
        <dbReference type="ChEBI" id="CHEBI:58210"/>
    </cofactor>
</comment>
<dbReference type="AlphaFoldDB" id="A0A7C3YGK0"/>
<name>A0A7C3YGK0_9EURY</name>
<dbReference type="PANTHER" id="PTHR30466:SF1">
    <property type="entry name" value="FMN REDUCTASE (NADH) RUTF"/>
    <property type="match status" value="1"/>
</dbReference>
<dbReference type="SUPFAM" id="SSF50475">
    <property type="entry name" value="FMN-binding split barrel"/>
    <property type="match status" value="1"/>
</dbReference>
<comment type="caution">
    <text evidence="4">The sequence shown here is derived from an EMBL/GenBank/DDBJ whole genome shotgun (WGS) entry which is preliminary data.</text>
</comment>
<dbReference type="EMBL" id="DRUC01000001">
    <property type="protein sequence ID" value="HHF47641.1"/>
    <property type="molecule type" value="Genomic_DNA"/>
</dbReference>
<evidence type="ECO:0000313" key="4">
    <source>
        <dbReference type="EMBL" id="HGE65881.1"/>
    </source>
</evidence>
<keyword evidence="2" id="KW-0560">Oxidoreductase</keyword>
<dbReference type="SMART" id="SM00903">
    <property type="entry name" value="Flavin_Reduct"/>
    <property type="match status" value="1"/>
</dbReference>
<dbReference type="GO" id="GO:0010181">
    <property type="term" value="F:FMN binding"/>
    <property type="evidence" value="ECO:0007669"/>
    <property type="project" value="InterPro"/>
</dbReference>
<dbReference type="FunFam" id="2.30.110.10:FF:000065">
    <property type="entry name" value="Ferric-chelate reductase (NAD(P)H)"/>
    <property type="match status" value="1"/>
</dbReference>
<dbReference type="Pfam" id="PF01613">
    <property type="entry name" value="Flavin_Reduct"/>
    <property type="match status" value="1"/>
</dbReference>
<evidence type="ECO:0000256" key="1">
    <source>
        <dbReference type="ARBA" id="ARBA00001917"/>
    </source>
</evidence>
<accession>A0A7C3YGK0</accession>
<evidence type="ECO:0000256" key="2">
    <source>
        <dbReference type="ARBA" id="ARBA00023002"/>
    </source>
</evidence>
<organism evidence="4">
    <name type="scientific">Geoglobus ahangari</name>
    <dbReference type="NCBI Taxonomy" id="113653"/>
    <lineage>
        <taxon>Archaea</taxon>
        <taxon>Methanobacteriati</taxon>
        <taxon>Methanobacteriota</taxon>
        <taxon>Archaeoglobi</taxon>
        <taxon>Archaeoglobales</taxon>
        <taxon>Archaeoglobaceae</taxon>
        <taxon>Geoglobus</taxon>
    </lineage>
</organism>
<dbReference type="InterPro" id="IPR012349">
    <property type="entry name" value="Split_barrel_FMN-bd"/>
</dbReference>
<feature type="domain" description="Flavin reductase like" evidence="3">
    <location>
        <begin position="6"/>
        <end position="152"/>
    </location>
</feature>
<proteinExistence type="predicted"/>
<evidence type="ECO:0000259" key="3">
    <source>
        <dbReference type="SMART" id="SM00903"/>
    </source>
</evidence>
<dbReference type="Gene3D" id="2.30.110.10">
    <property type="entry name" value="Electron Transport, Fmn-binding Protein, Chain A"/>
    <property type="match status" value="1"/>
</dbReference>
<evidence type="ECO:0000313" key="5">
    <source>
        <dbReference type="EMBL" id="HHF47641.1"/>
    </source>
</evidence>
<dbReference type="EMBL" id="DTPI01000009">
    <property type="protein sequence ID" value="HGE65881.1"/>
    <property type="molecule type" value="Genomic_DNA"/>
</dbReference>
<reference evidence="4" key="1">
    <citation type="journal article" date="2020" name="mSystems">
        <title>Genome- and Community-Level Interaction Insights into Carbon Utilization and Element Cycling Functions of Hydrothermarchaeota in Hydrothermal Sediment.</title>
        <authorList>
            <person name="Zhou Z."/>
            <person name="Liu Y."/>
            <person name="Xu W."/>
            <person name="Pan J."/>
            <person name="Luo Z.H."/>
            <person name="Li M."/>
        </authorList>
    </citation>
    <scope>NUCLEOTIDE SEQUENCE [LARGE SCALE GENOMIC DNA]</scope>
    <source>
        <strain evidence="5">SpSt-10</strain>
        <strain evidence="4">SpSt-97</strain>
    </source>
</reference>
<dbReference type="PANTHER" id="PTHR30466">
    <property type="entry name" value="FLAVIN REDUCTASE"/>
    <property type="match status" value="1"/>
</dbReference>
<dbReference type="GO" id="GO:0042602">
    <property type="term" value="F:riboflavin reductase (NADPH) activity"/>
    <property type="evidence" value="ECO:0007669"/>
    <property type="project" value="TreeGrafter"/>
</dbReference>
<protein>
    <submittedName>
        <fullName evidence="4">Flavin reductase</fullName>
    </submittedName>
</protein>
<sequence>MNVEAFYKISYGLYIVTSADNGKMAGQIANTVFQVTSEPVKVAVCLNKENDTHKVVKESGVFGISVLELETPMEFIGRFGFRKSSEFNKFDGVGYKVGKTGVPLVTEHAVAVIEAKVVKECDVGTHTLFIGEVVDAEVLKDAEVLTYADYHRIKKGKTPRTATVYFESKD</sequence>
<dbReference type="InterPro" id="IPR002563">
    <property type="entry name" value="Flavin_Rdtase-like_dom"/>
</dbReference>
<gene>
    <name evidence="5" type="ORF">ENL48_00010</name>
    <name evidence="4" type="ORF">ENX77_01955</name>
</gene>
<dbReference type="InterPro" id="IPR050268">
    <property type="entry name" value="NADH-dep_flavin_reductase"/>
</dbReference>